<dbReference type="GO" id="GO:0005737">
    <property type="term" value="C:cytoplasm"/>
    <property type="evidence" value="ECO:0007669"/>
    <property type="project" value="UniProtKB-SubCell"/>
</dbReference>
<dbReference type="InterPro" id="IPR036388">
    <property type="entry name" value="WH-like_DNA-bd_sf"/>
</dbReference>
<sequence>MSEQLKLTNQVCFPVYTLAKEVISLYRPILKELDLTYPQYLVMLVLWEEGGQNVSEIGAKLNLDSGTLTPLLKRLEHKKLIERKRETTDERVVKINLTELGKNIQEKAECVPGQIMTSLNISVDKLTELKNIIEHILNQINKNNETNL</sequence>
<dbReference type="AlphaFoldDB" id="A0A2G1BYB0"/>
<evidence type="ECO:0000256" key="5">
    <source>
        <dbReference type="ARBA" id="ARBA00023163"/>
    </source>
</evidence>
<proteinExistence type="inferred from homology"/>
<keyword evidence="2" id="KW-0963">Cytoplasm</keyword>
<dbReference type="EMBL" id="JAUYVU010000004">
    <property type="protein sequence ID" value="MDP2541300.1"/>
    <property type="molecule type" value="Genomic_DNA"/>
</dbReference>
<dbReference type="EMBL" id="PDUU01000002">
    <property type="protein sequence ID" value="PHN98996.1"/>
    <property type="molecule type" value="Genomic_DNA"/>
</dbReference>
<evidence type="ECO:0000313" key="13">
    <source>
        <dbReference type="Proteomes" id="UP001242342"/>
    </source>
</evidence>
<evidence type="ECO:0000256" key="8">
    <source>
        <dbReference type="ARBA" id="ARBA00047207"/>
    </source>
</evidence>
<keyword evidence="5" id="KW-0804">Transcription</keyword>
<reference evidence="11" key="2">
    <citation type="submission" date="2017-10" db="EMBL/GenBank/DDBJ databases">
        <authorList>
            <person name="Enke T.N."/>
            <person name="Cordero O.X."/>
        </authorList>
    </citation>
    <scope>NUCLEOTIDE SEQUENCE</scope>
    <source>
        <strain evidence="11">4G03</strain>
    </source>
</reference>
<evidence type="ECO:0000313" key="10">
    <source>
        <dbReference type="EMBL" id="MDP2541300.1"/>
    </source>
</evidence>
<evidence type="ECO:0000313" key="11">
    <source>
        <dbReference type="EMBL" id="PHN98996.1"/>
    </source>
</evidence>
<dbReference type="Proteomes" id="UP000222163">
    <property type="component" value="Unassembled WGS sequence"/>
</dbReference>
<name>A0A2G1BYB0_9FLAO</name>
<dbReference type="PRINTS" id="PR00598">
    <property type="entry name" value="HTHMARR"/>
</dbReference>
<keyword evidence="4" id="KW-0238">DNA-binding</keyword>
<evidence type="ECO:0000259" key="9">
    <source>
        <dbReference type="PROSITE" id="PS50995"/>
    </source>
</evidence>
<dbReference type="GO" id="GO:0003700">
    <property type="term" value="F:DNA-binding transcription factor activity"/>
    <property type="evidence" value="ECO:0007669"/>
    <property type="project" value="InterPro"/>
</dbReference>
<dbReference type="InterPro" id="IPR000835">
    <property type="entry name" value="HTH_MarR-typ"/>
</dbReference>
<evidence type="ECO:0000256" key="4">
    <source>
        <dbReference type="ARBA" id="ARBA00023125"/>
    </source>
</evidence>
<dbReference type="PANTHER" id="PTHR42756:SF1">
    <property type="entry name" value="TRANSCRIPTIONAL REPRESSOR OF EMRAB OPERON"/>
    <property type="match status" value="1"/>
</dbReference>
<evidence type="ECO:0000256" key="2">
    <source>
        <dbReference type="ARBA" id="ARBA00022490"/>
    </source>
</evidence>
<dbReference type="GO" id="GO:0003677">
    <property type="term" value="F:DNA binding"/>
    <property type="evidence" value="ECO:0007669"/>
    <property type="project" value="UniProtKB-KW"/>
</dbReference>
<dbReference type="InterPro" id="IPR055166">
    <property type="entry name" value="Transc_reg_Sar_Rot_HTH"/>
</dbReference>
<dbReference type="SMART" id="SM00347">
    <property type="entry name" value="HTH_MARR"/>
    <property type="match status" value="1"/>
</dbReference>
<dbReference type="Proteomes" id="UP001242342">
    <property type="component" value="Unassembled WGS sequence"/>
</dbReference>
<comment type="caution">
    <text evidence="11">The sequence shown here is derived from an EMBL/GenBank/DDBJ whole genome shotgun (WGS) entry which is preliminary data.</text>
</comment>
<dbReference type="Pfam" id="PF22381">
    <property type="entry name" value="Staph_reg_Sar_Rot"/>
    <property type="match status" value="1"/>
</dbReference>
<evidence type="ECO:0000256" key="1">
    <source>
        <dbReference type="ARBA" id="ARBA00004496"/>
    </source>
</evidence>
<keyword evidence="3" id="KW-0805">Transcription regulation</keyword>
<dbReference type="PROSITE" id="PS50995">
    <property type="entry name" value="HTH_MARR_2"/>
    <property type="match status" value="1"/>
</dbReference>
<evidence type="ECO:0000256" key="3">
    <source>
        <dbReference type="ARBA" id="ARBA00023015"/>
    </source>
</evidence>
<reference evidence="10 13" key="3">
    <citation type="submission" date="2023-07" db="EMBL/GenBank/DDBJ databases">
        <title>Genome content predicts the carbon catabolic preferences of heterotrophic bacteria.</title>
        <authorList>
            <person name="Gralka M."/>
        </authorList>
    </citation>
    <scope>NUCLEOTIDE SEQUENCE [LARGE SCALE GENOMIC DNA]</scope>
    <source>
        <strain evidence="10 13">4G03</strain>
    </source>
</reference>
<evidence type="ECO:0000313" key="12">
    <source>
        <dbReference type="Proteomes" id="UP000222163"/>
    </source>
</evidence>
<feature type="domain" description="HTH marR-type" evidence="9">
    <location>
        <begin position="1"/>
        <end position="138"/>
    </location>
</feature>
<dbReference type="PANTHER" id="PTHR42756">
    <property type="entry name" value="TRANSCRIPTIONAL REGULATOR, MARR"/>
    <property type="match status" value="1"/>
</dbReference>
<reference evidence="11 12" key="1">
    <citation type="journal article" date="2016" name="Nat. Commun.">
        <title>Microbial interactions lead to rapid micro-scale successions on model marine particles.</title>
        <authorList>
            <person name="Datta M.S."/>
            <person name="Sliwerska E."/>
            <person name="Gore J."/>
            <person name="Polz M.F."/>
            <person name="Cordero O.X."/>
        </authorList>
    </citation>
    <scope>NUCLEOTIDE SEQUENCE [LARGE SCALE GENOMIC DNA]</scope>
    <source>
        <strain evidence="11 12">4G03</strain>
    </source>
</reference>
<comment type="similarity">
    <text evidence="6">Belongs to the SarZ family.</text>
</comment>
<dbReference type="FunFam" id="1.10.10.10:FF:000163">
    <property type="entry name" value="MarR family transcriptional regulator"/>
    <property type="match status" value="1"/>
</dbReference>
<gene>
    <name evidence="11" type="ORF">CSC81_02110</name>
    <name evidence="10" type="ORF">Q8W23_07420</name>
</gene>
<dbReference type="SUPFAM" id="SSF46785">
    <property type="entry name" value="Winged helix' DNA-binding domain"/>
    <property type="match status" value="1"/>
</dbReference>
<organism evidence="11 12">
    <name type="scientific">Tenacibaculum discolor</name>
    <dbReference type="NCBI Taxonomy" id="361581"/>
    <lineage>
        <taxon>Bacteria</taxon>
        <taxon>Pseudomonadati</taxon>
        <taxon>Bacteroidota</taxon>
        <taxon>Flavobacteriia</taxon>
        <taxon>Flavobacteriales</taxon>
        <taxon>Flavobacteriaceae</taxon>
        <taxon>Tenacibaculum</taxon>
    </lineage>
</organism>
<dbReference type="InterPro" id="IPR036390">
    <property type="entry name" value="WH_DNA-bd_sf"/>
</dbReference>
<accession>A0A2G1BYB0</accession>
<evidence type="ECO:0000256" key="6">
    <source>
        <dbReference type="ARBA" id="ARBA00046337"/>
    </source>
</evidence>
<protein>
    <recommendedName>
        <fullName evidence="7">HTH-type transcriptional regulator SarZ</fullName>
    </recommendedName>
    <alternativeName>
        <fullName evidence="8">Staphylococcal accessory regulator Z</fullName>
    </alternativeName>
</protein>
<dbReference type="Gene3D" id="1.10.10.10">
    <property type="entry name" value="Winged helix-like DNA-binding domain superfamily/Winged helix DNA-binding domain"/>
    <property type="match status" value="1"/>
</dbReference>
<keyword evidence="13" id="KW-1185">Reference proteome</keyword>
<evidence type="ECO:0000256" key="7">
    <source>
        <dbReference type="ARBA" id="ARBA00047188"/>
    </source>
</evidence>
<dbReference type="RefSeq" id="WP_099214123.1">
    <property type="nucleotide sequence ID" value="NZ_JAUYVU010000004.1"/>
</dbReference>
<comment type="subcellular location">
    <subcellularLocation>
        <location evidence="1">Cytoplasm</location>
    </subcellularLocation>
</comment>